<dbReference type="AlphaFoldDB" id="A0AAV3UFY5"/>
<dbReference type="Proteomes" id="UP001501729">
    <property type="component" value="Unassembled WGS sequence"/>
</dbReference>
<sequence length="77" mass="8299">MTTVSARDALLYATNDAMLKLYRVLIGSWILVFFSQFVLQTSIQPIVQFGAVVLLLASGVAFITGVVAIAHKVLAES</sequence>
<name>A0AAV3UFY5_9EURY</name>
<dbReference type="RefSeq" id="WP_227776793.1">
    <property type="nucleotide sequence ID" value="NZ_BAABKX010000001.1"/>
</dbReference>
<organism evidence="2 3">
    <name type="scientific">Haladaptatus pallidirubidus</name>
    <dbReference type="NCBI Taxonomy" id="1008152"/>
    <lineage>
        <taxon>Archaea</taxon>
        <taxon>Methanobacteriati</taxon>
        <taxon>Methanobacteriota</taxon>
        <taxon>Stenosarchaea group</taxon>
        <taxon>Halobacteria</taxon>
        <taxon>Halobacteriales</taxon>
        <taxon>Haladaptataceae</taxon>
        <taxon>Haladaptatus</taxon>
    </lineage>
</organism>
<accession>A0AAV3UFY5</accession>
<proteinExistence type="predicted"/>
<protein>
    <submittedName>
        <fullName evidence="2">Uncharacterized protein</fullName>
    </submittedName>
</protein>
<dbReference type="EMBL" id="BAABKX010000001">
    <property type="protein sequence ID" value="GAA5048492.1"/>
    <property type="molecule type" value="Genomic_DNA"/>
</dbReference>
<evidence type="ECO:0000256" key="1">
    <source>
        <dbReference type="SAM" id="Phobius"/>
    </source>
</evidence>
<feature type="transmembrane region" description="Helical" evidence="1">
    <location>
        <begin position="45"/>
        <end position="70"/>
    </location>
</feature>
<dbReference type="GeneID" id="68612642"/>
<keyword evidence="1" id="KW-1133">Transmembrane helix</keyword>
<keyword evidence="1" id="KW-0812">Transmembrane</keyword>
<comment type="caution">
    <text evidence="2">The sequence shown here is derived from an EMBL/GenBank/DDBJ whole genome shotgun (WGS) entry which is preliminary data.</text>
</comment>
<keyword evidence="3" id="KW-1185">Reference proteome</keyword>
<evidence type="ECO:0000313" key="2">
    <source>
        <dbReference type="EMBL" id="GAA5048492.1"/>
    </source>
</evidence>
<gene>
    <name evidence="2" type="ORF">GCM10025751_20420</name>
</gene>
<reference evidence="2 3" key="1">
    <citation type="journal article" date="2019" name="Int. J. Syst. Evol. Microbiol.">
        <title>The Global Catalogue of Microorganisms (GCM) 10K type strain sequencing project: providing services to taxonomists for standard genome sequencing and annotation.</title>
        <authorList>
            <consortium name="The Broad Institute Genomics Platform"/>
            <consortium name="The Broad Institute Genome Sequencing Center for Infectious Disease"/>
            <person name="Wu L."/>
            <person name="Ma J."/>
        </authorList>
    </citation>
    <scope>NUCLEOTIDE SEQUENCE [LARGE SCALE GENOMIC DNA]</scope>
    <source>
        <strain evidence="2 3">JCM 17504</strain>
    </source>
</reference>
<keyword evidence="1" id="KW-0472">Membrane</keyword>
<evidence type="ECO:0000313" key="3">
    <source>
        <dbReference type="Proteomes" id="UP001501729"/>
    </source>
</evidence>
<feature type="transmembrane region" description="Helical" evidence="1">
    <location>
        <begin position="21"/>
        <end position="39"/>
    </location>
</feature>